<dbReference type="Proteomes" id="UP000319769">
    <property type="component" value="Unassembled WGS sequence"/>
</dbReference>
<evidence type="ECO:0000256" key="8">
    <source>
        <dbReference type="ARBA" id="ARBA00022741"/>
    </source>
</evidence>
<dbReference type="Gene3D" id="3.40.50.620">
    <property type="entry name" value="HUPs"/>
    <property type="match status" value="1"/>
</dbReference>
<evidence type="ECO:0000256" key="4">
    <source>
        <dbReference type="ARBA" id="ARBA00022630"/>
    </source>
</evidence>
<dbReference type="InterPro" id="IPR014729">
    <property type="entry name" value="Rossmann-like_a/b/a_fold"/>
</dbReference>
<feature type="domain" description="FAD synthetase" evidence="12">
    <location>
        <begin position="21"/>
        <end position="173"/>
    </location>
</feature>
<dbReference type="GO" id="GO:0009398">
    <property type="term" value="P:FMN biosynthetic process"/>
    <property type="evidence" value="ECO:0007669"/>
    <property type="project" value="TreeGrafter"/>
</dbReference>
<dbReference type="GO" id="GO:0008531">
    <property type="term" value="F:riboflavin kinase activity"/>
    <property type="evidence" value="ECO:0007669"/>
    <property type="project" value="TreeGrafter"/>
</dbReference>
<comment type="caution">
    <text evidence="13">The sequence shown here is derived from an EMBL/GenBank/DDBJ whole genome shotgun (WGS) entry which is preliminary data.</text>
</comment>
<keyword evidence="10" id="KW-0067">ATP-binding</keyword>
<dbReference type="InterPro" id="IPR023468">
    <property type="entry name" value="Riboflavin_kinase"/>
</dbReference>
<accession>A0A5N0VB55</accession>
<keyword evidence="5" id="KW-0288">FMN</keyword>
<organism evidence="13 14">
    <name type="scientific">Amycolatopsis acidicola</name>
    <dbReference type="NCBI Taxonomy" id="2596893"/>
    <lineage>
        <taxon>Bacteria</taxon>
        <taxon>Bacillati</taxon>
        <taxon>Actinomycetota</taxon>
        <taxon>Actinomycetes</taxon>
        <taxon>Pseudonocardiales</taxon>
        <taxon>Pseudonocardiaceae</taxon>
        <taxon>Amycolatopsis</taxon>
    </lineage>
</organism>
<dbReference type="OrthoDB" id="9803667at2"/>
<dbReference type="EMBL" id="VMNW02000009">
    <property type="protein sequence ID" value="KAA9163617.1"/>
    <property type="molecule type" value="Genomic_DNA"/>
</dbReference>
<dbReference type="GO" id="GO:0009231">
    <property type="term" value="P:riboflavin biosynthetic process"/>
    <property type="evidence" value="ECO:0007669"/>
    <property type="project" value="InterPro"/>
</dbReference>
<evidence type="ECO:0000256" key="7">
    <source>
        <dbReference type="ARBA" id="ARBA00022695"/>
    </source>
</evidence>
<comment type="similarity">
    <text evidence="2">Belongs to the RibF family.</text>
</comment>
<keyword evidence="14" id="KW-1185">Reference proteome</keyword>
<evidence type="ECO:0000313" key="13">
    <source>
        <dbReference type="EMBL" id="KAA9163617.1"/>
    </source>
</evidence>
<proteinExistence type="inferred from homology"/>
<name>A0A5N0VB55_9PSEU</name>
<dbReference type="GO" id="GO:0006747">
    <property type="term" value="P:FAD biosynthetic process"/>
    <property type="evidence" value="ECO:0007669"/>
    <property type="project" value="UniProtKB-UniPathway"/>
</dbReference>
<keyword evidence="7" id="KW-0548">Nucleotidyltransferase</keyword>
<gene>
    <name evidence="13" type="ORF">FPZ12_008905</name>
</gene>
<dbReference type="SUPFAM" id="SSF52374">
    <property type="entry name" value="Nucleotidylyl transferase"/>
    <property type="match status" value="1"/>
</dbReference>
<comment type="catalytic activity">
    <reaction evidence="11">
        <text>FMN + ATP + H(+) = FAD + diphosphate</text>
        <dbReference type="Rhea" id="RHEA:17237"/>
        <dbReference type="ChEBI" id="CHEBI:15378"/>
        <dbReference type="ChEBI" id="CHEBI:30616"/>
        <dbReference type="ChEBI" id="CHEBI:33019"/>
        <dbReference type="ChEBI" id="CHEBI:57692"/>
        <dbReference type="ChEBI" id="CHEBI:58210"/>
        <dbReference type="EC" id="2.7.7.2"/>
    </reaction>
</comment>
<reference evidence="13" key="1">
    <citation type="submission" date="2019-09" db="EMBL/GenBank/DDBJ databases">
        <authorList>
            <person name="Teo W.F.A."/>
            <person name="Duangmal K."/>
        </authorList>
    </citation>
    <scope>NUCLEOTIDE SEQUENCE [LARGE SCALE GENOMIC DNA]</scope>
    <source>
        <strain evidence="13">K81G1</strain>
    </source>
</reference>
<evidence type="ECO:0000256" key="3">
    <source>
        <dbReference type="ARBA" id="ARBA00012393"/>
    </source>
</evidence>
<evidence type="ECO:0000256" key="9">
    <source>
        <dbReference type="ARBA" id="ARBA00022827"/>
    </source>
</evidence>
<dbReference type="CDD" id="cd02064">
    <property type="entry name" value="FAD_synthetase_N"/>
    <property type="match status" value="1"/>
</dbReference>
<evidence type="ECO:0000256" key="2">
    <source>
        <dbReference type="ARBA" id="ARBA00010214"/>
    </source>
</evidence>
<protein>
    <recommendedName>
        <fullName evidence="3">FAD synthase</fullName>
        <ecNumber evidence="3">2.7.7.2</ecNumber>
    </recommendedName>
</protein>
<dbReference type="PANTHER" id="PTHR22749:SF6">
    <property type="entry name" value="RIBOFLAVIN KINASE"/>
    <property type="match status" value="1"/>
</dbReference>
<dbReference type="RefSeq" id="WP_144748310.1">
    <property type="nucleotide sequence ID" value="NZ_VMNW02000009.1"/>
</dbReference>
<dbReference type="InterPro" id="IPR015864">
    <property type="entry name" value="FAD_synthase"/>
</dbReference>
<evidence type="ECO:0000256" key="11">
    <source>
        <dbReference type="ARBA" id="ARBA00049494"/>
    </source>
</evidence>
<keyword evidence="9" id="KW-0274">FAD</keyword>
<dbReference type="GO" id="GO:0003919">
    <property type="term" value="F:FMN adenylyltransferase activity"/>
    <property type="evidence" value="ECO:0007669"/>
    <property type="project" value="UniProtKB-EC"/>
</dbReference>
<dbReference type="GO" id="GO:0005524">
    <property type="term" value="F:ATP binding"/>
    <property type="evidence" value="ECO:0007669"/>
    <property type="project" value="UniProtKB-KW"/>
</dbReference>
<keyword evidence="4" id="KW-0285">Flavoprotein</keyword>
<dbReference type="FunFam" id="3.40.50.620:FF:000021">
    <property type="entry name" value="Riboflavin biosynthesis protein"/>
    <property type="match status" value="1"/>
</dbReference>
<sequence length="261" mass="27293">MTAALHRTPVYRRPADVPATLGPCVLTIGVFDGVHRGHAHLIGHAVEAGRRRGLPTVLVTFDPHPARVLGLPRDTAGLSTIEQRAELAGRLGVDAVCVLPFSAAFASRTPEEFASGVLAGSLRAAHVVVGGNFTFGHRGAGTTATLRELGERLGFSVTVVDLLPITDRAACSSTYIRTCLRDGDLAAANRALGRPHQLEGDVAADGVFTAAHGTALPGPGTYEVLLPDGSSGILAAHSGRIRLHTNGPRPARVVLRLVRRC</sequence>
<dbReference type="UniPathway" id="UPA00277">
    <property type="reaction ID" value="UER00407"/>
</dbReference>
<evidence type="ECO:0000313" key="14">
    <source>
        <dbReference type="Proteomes" id="UP000319769"/>
    </source>
</evidence>
<dbReference type="EC" id="2.7.7.2" evidence="3"/>
<evidence type="ECO:0000256" key="10">
    <source>
        <dbReference type="ARBA" id="ARBA00022840"/>
    </source>
</evidence>
<evidence type="ECO:0000256" key="1">
    <source>
        <dbReference type="ARBA" id="ARBA00004726"/>
    </source>
</evidence>
<evidence type="ECO:0000256" key="6">
    <source>
        <dbReference type="ARBA" id="ARBA00022679"/>
    </source>
</evidence>
<dbReference type="PANTHER" id="PTHR22749">
    <property type="entry name" value="RIBOFLAVIN KINASE/FMN ADENYLYLTRANSFERASE"/>
    <property type="match status" value="1"/>
</dbReference>
<dbReference type="AlphaFoldDB" id="A0A5N0VB55"/>
<keyword evidence="8" id="KW-0547">Nucleotide-binding</keyword>
<dbReference type="Pfam" id="PF06574">
    <property type="entry name" value="FAD_syn"/>
    <property type="match status" value="1"/>
</dbReference>
<keyword evidence="6" id="KW-0808">Transferase</keyword>
<evidence type="ECO:0000259" key="12">
    <source>
        <dbReference type="Pfam" id="PF06574"/>
    </source>
</evidence>
<comment type="pathway">
    <text evidence="1">Cofactor biosynthesis; FAD biosynthesis; FAD from FMN: step 1/1.</text>
</comment>
<evidence type="ECO:0000256" key="5">
    <source>
        <dbReference type="ARBA" id="ARBA00022643"/>
    </source>
</evidence>